<evidence type="ECO:0008006" key="3">
    <source>
        <dbReference type="Google" id="ProtNLM"/>
    </source>
</evidence>
<dbReference type="RefSeq" id="WP_109596873.1">
    <property type="nucleotide sequence ID" value="NZ_BONA01000029.1"/>
</dbReference>
<sequence>MLTDDWLVEWATLLDGATARALRDVVSTYPFEAGEHRIGPATPTADLDGLPPWLPPDLVALHRAVGPVSLPDIGNGWFLHPAADVHTEPDRIADPFEAAVVVFGGDGGGDLYALTLDDGRVLRLADASYLGGVYEGPGIQVVADDLRDFLERLLRAVEAFGDRGRIVGL</sequence>
<dbReference type="OrthoDB" id="3637779at2"/>
<reference evidence="1 2" key="1">
    <citation type="submission" date="2018-05" db="EMBL/GenBank/DDBJ databases">
        <title>Genomic Encyclopedia of Archaeal and Bacterial Type Strains, Phase II (KMG-II): from individual species to whole genera.</title>
        <authorList>
            <person name="Goeker M."/>
        </authorList>
    </citation>
    <scope>NUCLEOTIDE SEQUENCE [LARGE SCALE GENOMIC DNA]</scope>
    <source>
        <strain evidence="1 2">DSM 45184</strain>
    </source>
</reference>
<evidence type="ECO:0000313" key="2">
    <source>
        <dbReference type="Proteomes" id="UP000245697"/>
    </source>
</evidence>
<keyword evidence="2" id="KW-1185">Reference proteome</keyword>
<dbReference type="EMBL" id="QGGR01000012">
    <property type="protein sequence ID" value="PWK44362.1"/>
    <property type="molecule type" value="Genomic_DNA"/>
</dbReference>
<accession>A0A316F9G6</accession>
<organism evidence="1 2">
    <name type="scientific">Actinoplanes xinjiangensis</name>
    <dbReference type="NCBI Taxonomy" id="512350"/>
    <lineage>
        <taxon>Bacteria</taxon>
        <taxon>Bacillati</taxon>
        <taxon>Actinomycetota</taxon>
        <taxon>Actinomycetes</taxon>
        <taxon>Micromonosporales</taxon>
        <taxon>Micromonosporaceae</taxon>
        <taxon>Actinoplanes</taxon>
    </lineage>
</organism>
<dbReference type="Proteomes" id="UP000245697">
    <property type="component" value="Unassembled WGS sequence"/>
</dbReference>
<dbReference type="AlphaFoldDB" id="A0A316F9G6"/>
<protein>
    <recommendedName>
        <fullName evidence="3">SMI1/KNR4 family protein SUKH-1</fullName>
    </recommendedName>
</protein>
<proteinExistence type="predicted"/>
<name>A0A316F9G6_9ACTN</name>
<comment type="caution">
    <text evidence="1">The sequence shown here is derived from an EMBL/GenBank/DDBJ whole genome shotgun (WGS) entry which is preliminary data.</text>
</comment>
<gene>
    <name evidence="1" type="ORF">BC793_112238</name>
</gene>
<evidence type="ECO:0000313" key="1">
    <source>
        <dbReference type="EMBL" id="PWK44362.1"/>
    </source>
</evidence>